<keyword evidence="4" id="KW-0238">DNA-binding</keyword>
<dbReference type="Gene3D" id="1.10.10.10">
    <property type="entry name" value="Winged helix-like DNA-binding domain superfamily/Winged helix DNA-binding domain"/>
    <property type="match status" value="1"/>
</dbReference>
<dbReference type="InterPro" id="IPR014284">
    <property type="entry name" value="RNA_pol_sigma-70_dom"/>
</dbReference>
<keyword evidence="3" id="KW-0731">Sigma factor</keyword>
<dbReference type="InterPro" id="IPR039425">
    <property type="entry name" value="RNA_pol_sigma-70-like"/>
</dbReference>
<dbReference type="SUPFAM" id="SSF88946">
    <property type="entry name" value="Sigma2 domain of RNA polymerase sigma factors"/>
    <property type="match status" value="1"/>
</dbReference>
<comment type="caution">
    <text evidence="7">The sequence shown here is derived from an EMBL/GenBank/DDBJ whole genome shotgun (WGS) entry which is preliminary data.</text>
</comment>
<dbReference type="Gene3D" id="1.10.1740.10">
    <property type="match status" value="1"/>
</dbReference>
<dbReference type="GO" id="GO:0003677">
    <property type="term" value="F:DNA binding"/>
    <property type="evidence" value="ECO:0007669"/>
    <property type="project" value="UniProtKB-KW"/>
</dbReference>
<evidence type="ECO:0000313" key="8">
    <source>
        <dbReference type="Proteomes" id="UP000633365"/>
    </source>
</evidence>
<dbReference type="InterPro" id="IPR000792">
    <property type="entry name" value="Tscrpt_reg_LuxR_C"/>
</dbReference>
<feature type="domain" description="HTH luxR-type" evidence="6">
    <location>
        <begin position="134"/>
        <end position="161"/>
    </location>
</feature>
<dbReference type="GO" id="GO:0016987">
    <property type="term" value="F:sigma factor activity"/>
    <property type="evidence" value="ECO:0007669"/>
    <property type="project" value="UniProtKB-KW"/>
</dbReference>
<keyword evidence="2" id="KW-0805">Transcription regulation</keyword>
<dbReference type="GO" id="GO:0006352">
    <property type="term" value="P:DNA-templated transcription initiation"/>
    <property type="evidence" value="ECO:0007669"/>
    <property type="project" value="InterPro"/>
</dbReference>
<evidence type="ECO:0000256" key="3">
    <source>
        <dbReference type="ARBA" id="ARBA00023082"/>
    </source>
</evidence>
<dbReference type="Pfam" id="PF04542">
    <property type="entry name" value="Sigma70_r2"/>
    <property type="match status" value="1"/>
</dbReference>
<evidence type="ECO:0000256" key="5">
    <source>
        <dbReference type="ARBA" id="ARBA00023163"/>
    </source>
</evidence>
<protein>
    <submittedName>
        <fullName evidence="7">RNA polymerase sigma factor</fullName>
    </submittedName>
</protein>
<dbReference type="PANTHER" id="PTHR43133:SF8">
    <property type="entry name" value="RNA POLYMERASE SIGMA FACTOR HI_1459-RELATED"/>
    <property type="match status" value="1"/>
</dbReference>
<sequence>MDEKSLIKQAIRGDKNAFASLYALYKDDLYRYAYFRLGNADDANDAVSSCVTAAYEGIYKLRAAGAFKGWIFKILYYSCGKLIADRQQQRNRADVEELDRLPSQEDHLSPELQEALASLGETDREIVLLGVVAGYNSKEIASMLGFNASTVRSRQARALAKMKAFLE</sequence>
<dbReference type="NCBIfam" id="TIGR02937">
    <property type="entry name" value="sigma70-ECF"/>
    <property type="match status" value="1"/>
</dbReference>
<evidence type="ECO:0000259" key="6">
    <source>
        <dbReference type="PROSITE" id="PS00622"/>
    </source>
</evidence>
<dbReference type="EMBL" id="JAEQMG010000046">
    <property type="protein sequence ID" value="MBK6087930.1"/>
    <property type="molecule type" value="Genomic_DNA"/>
</dbReference>
<dbReference type="Pfam" id="PF08281">
    <property type="entry name" value="Sigma70_r4_2"/>
    <property type="match status" value="1"/>
</dbReference>
<proteinExistence type="inferred from homology"/>
<dbReference type="RefSeq" id="WP_201427079.1">
    <property type="nucleotide sequence ID" value="NZ_JAEQMG010000046.1"/>
</dbReference>
<keyword evidence="8" id="KW-1185">Reference proteome</keyword>
<dbReference type="InterPro" id="IPR013324">
    <property type="entry name" value="RNA_pol_sigma_r3/r4-like"/>
</dbReference>
<evidence type="ECO:0000256" key="4">
    <source>
        <dbReference type="ARBA" id="ARBA00023125"/>
    </source>
</evidence>
<dbReference type="InterPro" id="IPR013325">
    <property type="entry name" value="RNA_pol_sigma_r2"/>
</dbReference>
<dbReference type="PANTHER" id="PTHR43133">
    <property type="entry name" value="RNA POLYMERASE ECF-TYPE SIGMA FACTO"/>
    <property type="match status" value="1"/>
</dbReference>
<evidence type="ECO:0000256" key="1">
    <source>
        <dbReference type="ARBA" id="ARBA00010641"/>
    </source>
</evidence>
<dbReference type="InterPro" id="IPR013249">
    <property type="entry name" value="RNA_pol_sigma70_r4_t2"/>
</dbReference>
<dbReference type="PROSITE" id="PS00622">
    <property type="entry name" value="HTH_LUXR_1"/>
    <property type="match status" value="1"/>
</dbReference>
<keyword evidence="5" id="KW-0804">Transcription</keyword>
<reference evidence="7" key="1">
    <citation type="submission" date="2021-01" db="EMBL/GenBank/DDBJ databases">
        <title>Genome public.</title>
        <authorList>
            <person name="Liu C."/>
            <person name="Sun Q."/>
        </authorList>
    </citation>
    <scope>NUCLEOTIDE SEQUENCE</scope>
    <source>
        <strain evidence="7">M6</strain>
    </source>
</reference>
<gene>
    <name evidence="7" type="ORF">JKK62_04570</name>
</gene>
<organism evidence="7 8">
    <name type="scientific">Ruminococcus difficilis</name>
    <dbReference type="NCBI Taxonomy" id="2763069"/>
    <lineage>
        <taxon>Bacteria</taxon>
        <taxon>Bacillati</taxon>
        <taxon>Bacillota</taxon>
        <taxon>Clostridia</taxon>
        <taxon>Eubacteriales</taxon>
        <taxon>Oscillospiraceae</taxon>
        <taxon>Ruminococcus</taxon>
    </lineage>
</organism>
<dbReference type="InterPro" id="IPR007627">
    <property type="entry name" value="RNA_pol_sigma70_r2"/>
</dbReference>
<dbReference type="CDD" id="cd06171">
    <property type="entry name" value="Sigma70_r4"/>
    <property type="match status" value="1"/>
</dbReference>
<evidence type="ECO:0000256" key="2">
    <source>
        <dbReference type="ARBA" id="ARBA00023015"/>
    </source>
</evidence>
<dbReference type="InterPro" id="IPR036388">
    <property type="entry name" value="WH-like_DNA-bd_sf"/>
</dbReference>
<dbReference type="SUPFAM" id="SSF88659">
    <property type="entry name" value="Sigma3 and sigma4 domains of RNA polymerase sigma factors"/>
    <property type="match status" value="1"/>
</dbReference>
<name>A0A934TYX9_9FIRM</name>
<accession>A0A934TYX9</accession>
<comment type="similarity">
    <text evidence="1">Belongs to the sigma-70 factor family. ECF subfamily.</text>
</comment>
<dbReference type="Proteomes" id="UP000633365">
    <property type="component" value="Unassembled WGS sequence"/>
</dbReference>
<dbReference type="AlphaFoldDB" id="A0A934TYX9"/>
<evidence type="ECO:0000313" key="7">
    <source>
        <dbReference type="EMBL" id="MBK6087930.1"/>
    </source>
</evidence>